<evidence type="ECO:0000313" key="4">
    <source>
        <dbReference type="Proteomes" id="UP000293535"/>
    </source>
</evidence>
<sequence length="81" mass="8612">MSSSSAYELLAQFDESVPEFDESLVSAVRGIAFWTAIALPFLYLPLLITGLNSGATRIAFVALVVFNAVALRIGHAHGGDD</sequence>
<feature type="transmembrane region" description="Helical" evidence="1">
    <location>
        <begin position="58"/>
        <end position="75"/>
    </location>
</feature>
<protein>
    <submittedName>
        <fullName evidence="3">Uncharacterized protein</fullName>
    </submittedName>
</protein>
<organism evidence="3 4">
    <name type="scientific">Haloarcula hispanica</name>
    <dbReference type="NCBI Taxonomy" id="51589"/>
    <lineage>
        <taxon>Archaea</taxon>
        <taxon>Methanobacteriati</taxon>
        <taxon>Methanobacteriota</taxon>
        <taxon>Stenosarchaea group</taxon>
        <taxon>Halobacteria</taxon>
        <taxon>Halobacteriales</taxon>
        <taxon>Haloarculaceae</taxon>
        <taxon>Haloarcula</taxon>
    </lineage>
</organism>
<dbReference type="GeneID" id="99239142"/>
<evidence type="ECO:0000256" key="1">
    <source>
        <dbReference type="SAM" id="Phobius"/>
    </source>
</evidence>
<reference evidence="2 5" key="1">
    <citation type="submission" date="2018-11" db="EMBL/GenBank/DDBJ databases">
        <title>Genomic analysis of Haloarcula hispanica CBA1121.</title>
        <authorList>
            <person name="Kim Y.B."/>
            <person name="Roh S.W."/>
        </authorList>
    </citation>
    <scope>NUCLEOTIDE SEQUENCE [LARGE SCALE GENOMIC DNA]</scope>
    <source>
        <strain evidence="2 5">CBA1121</strain>
    </source>
</reference>
<reference evidence="3 4" key="2">
    <citation type="submission" date="2018-12" db="EMBL/GenBank/DDBJ databases">
        <title>Draft genome sequence of Haloarcula hispinica strain 18.1, an halophilic archaeon isolated from Chott El Jerid of Southern Tunisia.</title>
        <authorList>
            <person name="Najjari A."/>
            <person name="Ben Dhia O."/>
            <person name="Ferjani R."/>
            <person name="Mahjoubi M."/>
            <person name="Sghaier H."/>
            <person name="Elshahed M."/>
            <person name="Ouzari H.I."/>
            <person name="Cherid A."/>
            <person name="Youssef N."/>
        </authorList>
    </citation>
    <scope>NUCLEOTIDE SEQUENCE [LARGE SCALE GENOMIC DNA]</scope>
    <source>
        <strain evidence="3 4">18.1</strain>
    </source>
</reference>
<dbReference type="EMBL" id="RZIG01000002">
    <property type="protein sequence ID" value="RYJ09988.1"/>
    <property type="molecule type" value="Genomic_DNA"/>
</dbReference>
<dbReference type="AlphaFoldDB" id="A0A482T0X7"/>
<proteinExistence type="predicted"/>
<accession>A0A482T0X7</accession>
<evidence type="ECO:0000313" key="2">
    <source>
        <dbReference type="EMBL" id="KAA9410420.1"/>
    </source>
</evidence>
<feature type="transmembrane region" description="Helical" evidence="1">
    <location>
        <begin position="31"/>
        <end position="51"/>
    </location>
</feature>
<keyword evidence="1" id="KW-1133">Transmembrane helix</keyword>
<gene>
    <name evidence="2" type="ORF">EGO51_11610</name>
    <name evidence="3" type="ORF">ELS20_08240</name>
</gene>
<keyword evidence="1" id="KW-0812">Transmembrane</keyword>
<name>A0A482T0X7_HALHI</name>
<dbReference type="OMA" id="WASIALP"/>
<dbReference type="Pfam" id="PF26071">
    <property type="entry name" value="DUF8028"/>
    <property type="match status" value="1"/>
</dbReference>
<dbReference type="Proteomes" id="UP000326244">
    <property type="component" value="Unassembled WGS sequence"/>
</dbReference>
<comment type="caution">
    <text evidence="3">The sequence shown here is derived from an EMBL/GenBank/DDBJ whole genome shotgun (WGS) entry which is preliminary data.</text>
</comment>
<dbReference type="InterPro" id="IPR058341">
    <property type="entry name" value="DUF8028"/>
</dbReference>
<keyword evidence="1" id="KW-0472">Membrane</keyword>
<dbReference type="RefSeq" id="WP_014040894.1">
    <property type="nucleotide sequence ID" value="NZ_BAABRG010000001.1"/>
</dbReference>
<evidence type="ECO:0000313" key="5">
    <source>
        <dbReference type="Proteomes" id="UP000326244"/>
    </source>
</evidence>
<dbReference type="Proteomes" id="UP000293535">
    <property type="component" value="Unassembled WGS sequence"/>
</dbReference>
<dbReference type="EMBL" id="RQWK01000001">
    <property type="protein sequence ID" value="KAA9410420.1"/>
    <property type="molecule type" value="Genomic_DNA"/>
</dbReference>
<evidence type="ECO:0000313" key="3">
    <source>
        <dbReference type="EMBL" id="RYJ09988.1"/>
    </source>
</evidence>